<dbReference type="InterPro" id="IPR007431">
    <property type="entry name" value="ACP_PD"/>
</dbReference>
<keyword evidence="4" id="KW-0276">Fatty acid metabolism</keyword>
<dbReference type="GO" id="GO:0006633">
    <property type="term" value="P:fatty acid biosynthetic process"/>
    <property type="evidence" value="ECO:0007669"/>
    <property type="project" value="UniProtKB-KW"/>
</dbReference>
<gene>
    <name evidence="5" type="ORF">EA58_09315</name>
</gene>
<name>A0A066RNH4_9GAMM</name>
<evidence type="ECO:0000256" key="1">
    <source>
        <dbReference type="ARBA" id="ARBA00022516"/>
    </source>
</evidence>
<dbReference type="PIRSF" id="PIRSF011489">
    <property type="entry name" value="DUF479"/>
    <property type="match status" value="1"/>
</dbReference>
<organism evidence="5 6">
    <name type="scientific">Photobacterium galatheae</name>
    <dbReference type="NCBI Taxonomy" id="1654360"/>
    <lineage>
        <taxon>Bacteria</taxon>
        <taxon>Pseudomonadati</taxon>
        <taxon>Pseudomonadota</taxon>
        <taxon>Gammaproteobacteria</taxon>
        <taxon>Vibrionales</taxon>
        <taxon>Vibrionaceae</taxon>
        <taxon>Photobacterium</taxon>
    </lineage>
</organism>
<dbReference type="PANTHER" id="PTHR38764">
    <property type="entry name" value="ACYL CARRIER PROTEIN PHOSPHODIESTERASE"/>
    <property type="match status" value="1"/>
</dbReference>
<proteinExistence type="predicted"/>
<dbReference type="PANTHER" id="PTHR38764:SF1">
    <property type="entry name" value="ACYL CARRIER PROTEIN PHOSPHODIESTERASE"/>
    <property type="match status" value="1"/>
</dbReference>
<keyword evidence="4" id="KW-0275">Fatty acid biosynthesis</keyword>
<sequence>MNFLAHLHLADHCQSNLTGNLLADFVRGDPYRFYTPDVAAGIKLHRFVDSYIDSQPEIRAWRQQFPPTIRRVSGIALDMIWDHYLARHWTAFHDLPLAQFVQQARHEIEQFQEPEPETYQQMTRRMWTQEWLLQYQQESAIHHALARMAIRRPKLHALTECPPFLAAHYQALEQSFFILYPRLMQASKAYWLESRDSLIQQGHTQV</sequence>
<dbReference type="STRING" id="1654360.EA58_09315"/>
<evidence type="ECO:0000256" key="2">
    <source>
        <dbReference type="ARBA" id="ARBA00022801"/>
    </source>
</evidence>
<dbReference type="Pfam" id="PF04336">
    <property type="entry name" value="ACP_PD"/>
    <property type="match status" value="1"/>
</dbReference>
<protein>
    <recommendedName>
        <fullName evidence="7">ACP phosphodiesterase</fullName>
    </recommendedName>
</protein>
<dbReference type="OrthoDB" id="8442777at2"/>
<reference evidence="5 6" key="1">
    <citation type="submission" date="2014-04" db="EMBL/GenBank/DDBJ databases">
        <title>Draft genome sequence of Photobacterium halotolerans S2753: a solonamide, ngercheumicin and holomycin producer.</title>
        <authorList>
            <person name="Machado H.R."/>
            <person name="Gram L."/>
        </authorList>
    </citation>
    <scope>NUCLEOTIDE SEQUENCE [LARGE SCALE GENOMIC DNA]</scope>
    <source>
        <strain evidence="5 6">S2753</strain>
    </source>
</reference>
<dbReference type="RefSeq" id="WP_051641971.1">
    <property type="nucleotide sequence ID" value="NZ_JAGSGC010000001.1"/>
</dbReference>
<comment type="caution">
    <text evidence="5">The sequence shown here is derived from an EMBL/GenBank/DDBJ whole genome shotgun (WGS) entry which is preliminary data.</text>
</comment>
<keyword evidence="3" id="KW-0443">Lipid metabolism</keyword>
<evidence type="ECO:0000313" key="5">
    <source>
        <dbReference type="EMBL" id="KDM91914.1"/>
    </source>
</evidence>
<keyword evidence="1" id="KW-0444">Lipid biosynthesis</keyword>
<evidence type="ECO:0008006" key="7">
    <source>
        <dbReference type="Google" id="ProtNLM"/>
    </source>
</evidence>
<dbReference type="AlphaFoldDB" id="A0A066RNH4"/>
<accession>A0A066RNH4</accession>
<dbReference type="EMBL" id="JMIB01000017">
    <property type="protein sequence ID" value="KDM91914.1"/>
    <property type="molecule type" value="Genomic_DNA"/>
</dbReference>
<evidence type="ECO:0000256" key="4">
    <source>
        <dbReference type="ARBA" id="ARBA00023160"/>
    </source>
</evidence>
<dbReference type="Proteomes" id="UP000027192">
    <property type="component" value="Unassembled WGS sequence"/>
</dbReference>
<dbReference type="GO" id="GO:0008770">
    <property type="term" value="F:[acyl-carrier-protein] phosphodiesterase activity"/>
    <property type="evidence" value="ECO:0007669"/>
    <property type="project" value="InterPro"/>
</dbReference>
<evidence type="ECO:0000313" key="6">
    <source>
        <dbReference type="Proteomes" id="UP000027192"/>
    </source>
</evidence>
<keyword evidence="2" id="KW-0378">Hydrolase</keyword>
<evidence type="ECO:0000256" key="3">
    <source>
        <dbReference type="ARBA" id="ARBA00023098"/>
    </source>
</evidence>
<keyword evidence="6" id="KW-1185">Reference proteome</keyword>